<evidence type="ECO:0000313" key="3">
    <source>
        <dbReference type="Proteomes" id="UP000268093"/>
    </source>
</evidence>
<dbReference type="Proteomes" id="UP000268093">
    <property type="component" value="Unassembled WGS sequence"/>
</dbReference>
<feature type="non-terminal residue" evidence="2">
    <location>
        <position position="203"/>
    </location>
</feature>
<keyword evidence="1" id="KW-0472">Membrane</keyword>
<evidence type="ECO:0000313" key="2">
    <source>
        <dbReference type="EMBL" id="RUP26250.1"/>
    </source>
</evidence>
<proteinExistence type="predicted"/>
<sequence>MVVGTLGQFASDSRASVCILGPTIATCIFLLYLTYRAYAGKKKVLGLYRPFLSSQQVISERSSNGLKTYWEEVIYDRKKVGQNISYWFCSCQDARMPITSIIMQNRLAVKYTHIIGSLDLLDKAGKHNTKDLLSKDSSNPFLVSTTIAKNSVEEDAGGEGKMSDQDYEYTDAQCNIDDLKSKGMLNARKHGLDGDKTCQLRKK</sequence>
<keyword evidence="3" id="KW-1185">Reference proteome</keyword>
<reference evidence="2 3" key="1">
    <citation type="journal article" date="2018" name="New Phytol.">
        <title>Phylogenomics of Endogonaceae and evolution of mycorrhizas within Mucoromycota.</title>
        <authorList>
            <person name="Chang Y."/>
            <person name="Desiro A."/>
            <person name="Na H."/>
            <person name="Sandor L."/>
            <person name="Lipzen A."/>
            <person name="Clum A."/>
            <person name="Barry K."/>
            <person name="Grigoriev I.V."/>
            <person name="Martin F.M."/>
            <person name="Stajich J.E."/>
            <person name="Smith M.E."/>
            <person name="Bonito G."/>
            <person name="Spatafora J.W."/>
        </authorList>
    </citation>
    <scope>NUCLEOTIDE SEQUENCE [LARGE SCALE GENOMIC DNA]</scope>
    <source>
        <strain evidence="2 3">GMNB39</strain>
    </source>
</reference>
<accession>A0A433BIX6</accession>
<dbReference type="EMBL" id="RBNI01013727">
    <property type="protein sequence ID" value="RUP26250.1"/>
    <property type="molecule type" value="Genomic_DNA"/>
</dbReference>
<dbReference type="AlphaFoldDB" id="A0A433BIX6"/>
<name>A0A433BIX6_9FUNG</name>
<comment type="caution">
    <text evidence="2">The sequence shown here is derived from an EMBL/GenBank/DDBJ whole genome shotgun (WGS) entry which is preliminary data.</text>
</comment>
<organism evidence="2 3">
    <name type="scientific">Jimgerdemannia flammicorona</name>
    <dbReference type="NCBI Taxonomy" id="994334"/>
    <lineage>
        <taxon>Eukaryota</taxon>
        <taxon>Fungi</taxon>
        <taxon>Fungi incertae sedis</taxon>
        <taxon>Mucoromycota</taxon>
        <taxon>Mucoromycotina</taxon>
        <taxon>Endogonomycetes</taxon>
        <taxon>Endogonales</taxon>
        <taxon>Endogonaceae</taxon>
        <taxon>Jimgerdemannia</taxon>
    </lineage>
</organism>
<keyword evidence="1" id="KW-1133">Transmembrane helix</keyword>
<feature type="transmembrane region" description="Helical" evidence="1">
    <location>
        <begin position="14"/>
        <end position="35"/>
    </location>
</feature>
<dbReference type="OrthoDB" id="2385636at2759"/>
<keyword evidence="1" id="KW-0812">Transmembrane</keyword>
<evidence type="ECO:0000256" key="1">
    <source>
        <dbReference type="SAM" id="Phobius"/>
    </source>
</evidence>
<gene>
    <name evidence="2" type="ORF">BC936DRAFT_138789</name>
</gene>
<protein>
    <submittedName>
        <fullName evidence="2">Uncharacterized protein</fullName>
    </submittedName>
</protein>